<dbReference type="RefSeq" id="WP_338782421.1">
    <property type="nucleotide sequence ID" value="NZ_CP147408.1"/>
</dbReference>
<proteinExistence type="predicted"/>
<keyword evidence="1" id="KW-0614">Plasmid</keyword>
<geneLocation type="plasmid" evidence="1 2">
    <name>unnamed1</name>
</geneLocation>
<gene>
    <name evidence="1" type="ORF">WCV65_21060</name>
</gene>
<accession>A0ABZ2NMQ4</accession>
<keyword evidence="2" id="KW-1185">Reference proteome</keyword>
<sequence>MEKWTKFIEHEIEFYLNYDSYVQDIKDLILENELDIQWPITFYDEAEGRIYRKCPGTEEQAIQRIAKRDRLNLMLKRASDRLKRFYDAYSTLSNTEQELIYHLYFENHYNEQEVLIKLGLSSRDELESSRWIVLNKILRFYEEGRNEKITAFFDARKAKRTVLITGSPSDYKKEGAL</sequence>
<dbReference type="Proteomes" id="UP001377337">
    <property type="component" value="Plasmid unnamed1"/>
</dbReference>
<evidence type="ECO:0008006" key="3">
    <source>
        <dbReference type="Google" id="ProtNLM"/>
    </source>
</evidence>
<organism evidence="1 2">
    <name type="scientific">Metabacillus sediminis</name>
    <dbReference type="NCBI Taxonomy" id="3117746"/>
    <lineage>
        <taxon>Bacteria</taxon>
        <taxon>Bacillati</taxon>
        <taxon>Bacillota</taxon>
        <taxon>Bacilli</taxon>
        <taxon>Bacillales</taxon>
        <taxon>Bacillaceae</taxon>
        <taxon>Metabacillus</taxon>
    </lineage>
</organism>
<name>A0ABZ2NMQ4_9BACI</name>
<dbReference type="EMBL" id="CP147408">
    <property type="protein sequence ID" value="WXB99116.1"/>
    <property type="molecule type" value="Genomic_DNA"/>
</dbReference>
<reference evidence="1 2" key="1">
    <citation type="submission" date="2024-02" db="EMBL/GenBank/DDBJ databases">
        <title>Seven novel Bacillus-like species.</title>
        <authorList>
            <person name="Liu G."/>
        </authorList>
    </citation>
    <scope>NUCLEOTIDE SEQUENCE [LARGE SCALE GENOMIC DNA]</scope>
    <source>
        <strain evidence="1 2">FJAT-52054</strain>
        <plasmid evidence="1 2">unnamed1</plasmid>
    </source>
</reference>
<protein>
    <recommendedName>
        <fullName evidence="3">Sigma-70 family RNA polymerase sigma factor</fullName>
    </recommendedName>
</protein>
<evidence type="ECO:0000313" key="1">
    <source>
        <dbReference type="EMBL" id="WXB99116.1"/>
    </source>
</evidence>
<evidence type="ECO:0000313" key="2">
    <source>
        <dbReference type="Proteomes" id="UP001377337"/>
    </source>
</evidence>